<dbReference type="RefSeq" id="WP_112790327.1">
    <property type="nucleotide sequence ID" value="NZ_NAQV01000023.1"/>
</dbReference>
<evidence type="ECO:0000313" key="2">
    <source>
        <dbReference type="Proteomes" id="UP000249099"/>
    </source>
</evidence>
<reference evidence="1 2" key="1">
    <citation type="submission" date="2017-03" db="EMBL/GenBank/DDBJ databases">
        <title>wgs assembly of Dolosigranulum pigrum KPL CDC strains.</title>
        <authorList>
            <person name="Brugger S.D."/>
            <person name="Pettigrew M."/>
            <person name="Kong Y."/>
            <person name="Lemon K.P."/>
        </authorList>
    </citation>
    <scope>NUCLEOTIDE SEQUENCE [LARGE SCALE GENOMIC DNA]</scope>
    <source>
        <strain evidence="1 2">KPL1931_CDC4294-98</strain>
    </source>
</reference>
<dbReference type="AlphaFoldDB" id="A0A328KNR3"/>
<dbReference type="EMBL" id="NAQV01000023">
    <property type="protein sequence ID" value="RAN62379.1"/>
    <property type="molecule type" value="Genomic_DNA"/>
</dbReference>
<protein>
    <submittedName>
        <fullName evidence="1">Uncharacterized protein</fullName>
    </submittedName>
</protein>
<dbReference type="Proteomes" id="UP000249099">
    <property type="component" value="Unassembled WGS sequence"/>
</dbReference>
<accession>A0A328KNR3</accession>
<sequence>MKNSKNLKLNIEKSIAEVTYKIDLTKHEFVMDIEKEEVWYIFKYDLLLPEEVLEYAEKELIKLYNNYIEKNNLLDLPEKERELVLDEYRIRELNDDCDHIYEKINSMLEKKMKELGEDDLDYFFEDMKDHEDDWERFLDTMETSEDGYVYHLLVAIWEHPYNLEKTLRIHDFHNGNPERNETDFGEVKVYFDMEEK</sequence>
<gene>
    <name evidence="1" type="ORF">B8A44_07475</name>
</gene>
<name>A0A328KNR3_9LACT</name>
<organism evidence="1 2">
    <name type="scientific">Dolosigranulum pigrum</name>
    <dbReference type="NCBI Taxonomy" id="29394"/>
    <lineage>
        <taxon>Bacteria</taxon>
        <taxon>Bacillati</taxon>
        <taxon>Bacillota</taxon>
        <taxon>Bacilli</taxon>
        <taxon>Lactobacillales</taxon>
        <taxon>Carnobacteriaceae</taxon>
        <taxon>Dolosigranulum</taxon>
    </lineage>
</organism>
<proteinExistence type="predicted"/>
<evidence type="ECO:0000313" key="1">
    <source>
        <dbReference type="EMBL" id="RAN62379.1"/>
    </source>
</evidence>
<comment type="caution">
    <text evidence="1">The sequence shown here is derived from an EMBL/GenBank/DDBJ whole genome shotgun (WGS) entry which is preliminary data.</text>
</comment>